<keyword evidence="6 8" id="KW-1133">Transmembrane helix</keyword>
<feature type="transmembrane region" description="Helical" evidence="8">
    <location>
        <begin position="235"/>
        <end position="257"/>
    </location>
</feature>
<dbReference type="InterPro" id="IPR000620">
    <property type="entry name" value="EamA_dom"/>
</dbReference>
<evidence type="ECO:0000313" key="10">
    <source>
        <dbReference type="EMBL" id="EIG27451.1"/>
    </source>
</evidence>
<accession>I2NNP0</accession>
<feature type="transmembrane region" description="Helical" evidence="8">
    <location>
        <begin position="72"/>
        <end position="90"/>
    </location>
</feature>
<protein>
    <submittedName>
        <fullName evidence="10">Protein RarD</fullName>
    </submittedName>
</protein>
<feature type="transmembrane region" description="Helical" evidence="8">
    <location>
        <begin position="5"/>
        <end position="22"/>
    </location>
</feature>
<feature type="transmembrane region" description="Helical" evidence="8">
    <location>
        <begin position="178"/>
        <end position="196"/>
    </location>
</feature>
<comment type="similarity">
    <text evidence="2">Belongs to the EamA transporter family.</text>
</comment>
<proteinExistence type="inferred from homology"/>
<keyword evidence="3" id="KW-0813">Transport</keyword>
<dbReference type="PATRIC" id="fig|1095743.3.peg.264"/>
<keyword evidence="5 8" id="KW-0812">Transmembrane</keyword>
<evidence type="ECO:0000313" key="11">
    <source>
        <dbReference type="Proteomes" id="UP000003345"/>
    </source>
</evidence>
<evidence type="ECO:0000256" key="4">
    <source>
        <dbReference type="ARBA" id="ARBA00022475"/>
    </source>
</evidence>
<comment type="caution">
    <text evidence="10">The sequence shown here is derived from an EMBL/GenBank/DDBJ whole genome shotgun (WGS) entry which is preliminary data.</text>
</comment>
<comment type="subcellular location">
    <subcellularLocation>
        <location evidence="1">Cell membrane</location>
        <topology evidence="1">Multi-pass membrane protein</topology>
    </subcellularLocation>
</comment>
<feature type="domain" description="EamA" evidence="9">
    <location>
        <begin position="3"/>
        <end position="140"/>
    </location>
</feature>
<reference evidence="10 11" key="1">
    <citation type="submission" date="2012-04" db="EMBL/GenBank/DDBJ databases">
        <authorList>
            <person name="Harkins D.M."/>
            <person name="Madupu R."/>
            <person name="Durkin A.S."/>
            <person name="Torralba M."/>
            <person name="Methe B."/>
            <person name="Sutton G.G."/>
            <person name="Nelson K.E."/>
        </authorList>
    </citation>
    <scope>NUCLEOTIDE SEQUENCE [LARGE SCALE GENOMIC DNA]</scope>
    <source>
        <strain evidence="10 11">HK411</strain>
    </source>
</reference>
<evidence type="ECO:0000256" key="7">
    <source>
        <dbReference type="ARBA" id="ARBA00023136"/>
    </source>
</evidence>
<feature type="transmembrane region" description="Helical" evidence="8">
    <location>
        <begin position="34"/>
        <end position="52"/>
    </location>
</feature>
<feature type="transmembrane region" description="Helical" evidence="8">
    <location>
        <begin position="127"/>
        <end position="144"/>
    </location>
</feature>
<dbReference type="SUPFAM" id="SSF103481">
    <property type="entry name" value="Multidrug resistance efflux transporter EmrE"/>
    <property type="match status" value="1"/>
</dbReference>
<evidence type="ECO:0000259" key="9">
    <source>
        <dbReference type="Pfam" id="PF00892"/>
    </source>
</evidence>
<organism evidence="10 11">
    <name type="scientific">Haemophilus paraphrohaemolyticus HK411</name>
    <dbReference type="NCBI Taxonomy" id="1095743"/>
    <lineage>
        <taxon>Bacteria</taxon>
        <taxon>Pseudomonadati</taxon>
        <taxon>Pseudomonadota</taxon>
        <taxon>Gammaproteobacteria</taxon>
        <taxon>Pasteurellales</taxon>
        <taxon>Pasteurellaceae</taxon>
        <taxon>Haemophilus</taxon>
    </lineage>
</organism>
<evidence type="ECO:0000256" key="1">
    <source>
        <dbReference type="ARBA" id="ARBA00004651"/>
    </source>
</evidence>
<name>I2NNP0_9PAST</name>
<dbReference type="PROSITE" id="PS51257">
    <property type="entry name" value="PROKAR_LIPOPROTEIN"/>
    <property type="match status" value="1"/>
</dbReference>
<keyword evidence="7 8" id="KW-0472">Membrane</keyword>
<gene>
    <name evidence="10" type="primary">rarD_1</name>
    <name evidence="10" type="ORF">HMPREF1054_1596</name>
</gene>
<evidence type="ECO:0000256" key="2">
    <source>
        <dbReference type="ARBA" id="ARBA00007362"/>
    </source>
</evidence>
<feature type="transmembrane region" description="Helical" evidence="8">
    <location>
        <begin position="263"/>
        <end position="283"/>
    </location>
</feature>
<dbReference type="EMBL" id="AJMU01000017">
    <property type="protein sequence ID" value="EIG27451.1"/>
    <property type="molecule type" value="Genomic_DNA"/>
</dbReference>
<dbReference type="Proteomes" id="UP000003345">
    <property type="component" value="Unassembled WGS sequence"/>
</dbReference>
<dbReference type="InterPro" id="IPR037185">
    <property type="entry name" value="EmrE-like"/>
</dbReference>
<keyword evidence="4" id="KW-1003">Cell membrane</keyword>
<evidence type="ECO:0000256" key="5">
    <source>
        <dbReference type="ARBA" id="ARBA00022692"/>
    </source>
</evidence>
<dbReference type="Pfam" id="PF00892">
    <property type="entry name" value="EamA"/>
    <property type="match status" value="1"/>
</dbReference>
<dbReference type="OrthoDB" id="3250831at2"/>
<dbReference type="AlphaFoldDB" id="I2NNP0"/>
<sequence length="300" mass="33890">MLKGVLFSLTASFLFGCLYYLAIHLRPLVGESVFGIRMVLTLPCLFLALLLFKKWNEFSLFLQRLKREPKLFLVIFITSVIVGGQMWLFLWAPNSGKAIEVSMGYLLMPIVMVAFGKIVYKEPLSRNKWLAIIFAFIGVVSNIILAGKLSLESVFVCTGYPIYFYLRRKFGLSHLHSFIFEIAFLIPVAIYFISKIDMQAVQQVNPHIYIFIALLGIISGAALISYTLASTILSFNLLGLLGYVEPCVMLLISFLIGEKLNPDAYILMSCLLIAILLLILDGIQAVRRSHRKYKAQIKVK</sequence>
<dbReference type="eggNOG" id="COG2962">
    <property type="taxonomic scope" value="Bacteria"/>
</dbReference>
<dbReference type="NCBIfam" id="TIGR00688">
    <property type="entry name" value="rarD"/>
    <property type="match status" value="1"/>
</dbReference>
<evidence type="ECO:0000256" key="8">
    <source>
        <dbReference type="SAM" id="Phobius"/>
    </source>
</evidence>
<dbReference type="InterPro" id="IPR004626">
    <property type="entry name" value="RarD"/>
</dbReference>
<feature type="transmembrane region" description="Helical" evidence="8">
    <location>
        <begin position="208"/>
        <end position="228"/>
    </location>
</feature>
<dbReference type="RefSeq" id="WP_005707967.1">
    <property type="nucleotide sequence ID" value="NZ_AJMU01000017.1"/>
</dbReference>
<evidence type="ECO:0000256" key="3">
    <source>
        <dbReference type="ARBA" id="ARBA00022448"/>
    </source>
</evidence>
<dbReference type="GO" id="GO:0005886">
    <property type="term" value="C:plasma membrane"/>
    <property type="evidence" value="ECO:0007669"/>
    <property type="project" value="UniProtKB-SubCell"/>
</dbReference>
<evidence type="ECO:0000256" key="6">
    <source>
        <dbReference type="ARBA" id="ARBA00022989"/>
    </source>
</evidence>